<proteinExistence type="predicted"/>
<dbReference type="RefSeq" id="WP_131905278.1">
    <property type="nucleotide sequence ID" value="NZ_BAAAFU010000004.1"/>
</dbReference>
<gene>
    <name evidence="2" type="ORF">EV695_1455</name>
</gene>
<name>A0A4V2P8T4_9GAMM</name>
<organism evidence="2 3">
    <name type="scientific">Cocleimonas flava</name>
    <dbReference type="NCBI Taxonomy" id="634765"/>
    <lineage>
        <taxon>Bacteria</taxon>
        <taxon>Pseudomonadati</taxon>
        <taxon>Pseudomonadota</taxon>
        <taxon>Gammaproteobacteria</taxon>
        <taxon>Thiotrichales</taxon>
        <taxon>Thiotrichaceae</taxon>
        <taxon>Cocleimonas</taxon>
    </lineage>
</organism>
<feature type="domain" description="DUF3131" evidence="1">
    <location>
        <begin position="101"/>
        <end position="468"/>
    </location>
</feature>
<dbReference type="AlphaFoldDB" id="A0A4V2P8T4"/>
<dbReference type="Gene3D" id="1.50.10.140">
    <property type="match status" value="1"/>
</dbReference>
<comment type="caution">
    <text evidence="2">The sequence shown here is derived from an EMBL/GenBank/DDBJ whole genome shotgun (WGS) entry which is preliminary data.</text>
</comment>
<accession>A0A4V2P8T4</accession>
<keyword evidence="3" id="KW-1185">Reference proteome</keyword>
<protein>
    <submittedName>
        <fullName evidence="2">Uncharacterized protein DUF3131</fullName>
    </submittedName>
</protein>
<dbReference type="Proteomes" id="UP000294887">
    <property type="component" value="Unassembled WGS sequence"/>
</dbReference>
<dbReference type="Pfam" id="PF11329">
    <property type="entry name" value="DUF3131"/>
    <property type="match status" value="1"/>
</dbReference>
<reference evidence="2 3" key="1">
    <citation type="submission" date="2019-03" db="EMBL/GenBank/DDBJ databases">
        <title>Genomic Encyclopedia of Type Strains, Phase IV (KMG-IV): sequencing the most valuable type-strain genomes for metagenomic binning, comparative biology and taxonomic classification.</title>
        <authorList>
            <person name="Goeker M."/>
        </authorList>
    </citation>
    <scope>NUCLEOTIDE SEQUENCE [LARGE SCALE GENOMIC DNA]</scope>
    <source>
        <strain evidence="2 3">DSM 24830</strain>
    </source>
</reference>
<evidence type="ECO:0000313" key="3">
    <source>
        <dbReference type="Proteomes" id="UP000294887"/>
    </source>
</evidence>
<evidence type="ECO:0000313" key="2">
    <source>
        <dbReference type="EMBL" id="TCJ86955.1"/>
    </source>
</evidence>
<sequence>MSNKVEKETMSKRLLTGLVVPLSLGAVLAGSSIFVISQTNKNVSLEDKAKSELLGSLLLPKKEEAKTIKKENMEIAESNKKVNLGTCFVPKKELTEIDEHIAKTAWTYYENNYQEKTGLFNAANQYPSTTMWDTGSALAATIAAEDFGIIDDKEFDDKITALIKTLITMDLFKGIAPNKVYNTKTMKMVTYANKVTPDGVGVSVLDLARLVSWLRTLSCKHPKFTHQIDLALKRWNFDTLIKDGRMQSLKRYPETGEIKSFQEGRLGYEQYAAKILEREGHNLNVSSTYNNVDRKDIDIYGITVATDNRTPEEYHSNNSVVSESYIMDAIENGYDDENTPLINNIYQVQKKRWEETGIVTAVSEDNINKKPYFVYNTIFSGGKTWVAKSSKGAILTEHKTVSNKAAIAMSLLYPDDSYSDVLFNKVKSAYDPKKGWYSGIYENGEGYNSSTTANTNGVILSALLYKKYGSMHQICQKCRPSAKSKLLAANNENKNLCESN</sequence>
<dbReference type="InterPro" id="IPR021478">
    <property type="entry name" value="DUF3131"/>
</dbReference>
<evidence type="ECO:0000259" key="1">
    <source>
        <dbReference type="Pfam" id="PF11329"/>
    </source>
</evidence>
<dbReference type="EMBL" id="SMFQ01000003">
    <property type="protein sequence ID" value="TCJ86955.1"/>
    <property type="molecule type" value="Genomic_DNA"/>
</dbReference>
<dbReference type="OrthoDB" id="9147113at2"/>